<dbReference type="Proteomes" id="UP000499080">
    <property type="component" value="Unassembled WGS sequence"/>
</dbReference>
<organism evidence="2 3">
    <name type="scientific">Araneus ventricosus</name>
    <name type="common">Orbweaver spider</name>
    <name type="synonym">Epeira ventricosa</name>
    <dbReference type="NCBI Taxonomy" id="182803"/>
    <lineage>
        <taxon>Eukaryota</taxon>
        <taxon>Metazoa</taxon>
        <taxon>Ecdysozoa</taxon>
        <taxon>Arthropoda</taxon>
        <taxon>Chelicerata</taxon>
        <taxon>Arachnida</taxon>
        <taxon>Araneae</taxon>
        <taxon>Araneomorphae</taxon>
        <taxon>Entelegynae</taxon>
        <taxon>Araneoidea</taxon>
        <taxon>Araneidae</taxon>
        <taxon>Araneus</taxon>
    </lineage>
</organism>
<feature type="transmembrane region" description="Helical" evidence="1">
    <location>
        <begin position="20"/>
        <end position="39"/>
    </location>
</feature>
<name>A0A4Y2K3Z4_ARAVE</name>
<dbReference type="AlphaFoldDB" id="A0A4Y2K3Z4"/>
<protein>
    <submittedName>
        <fullName evidence="2">Uncharacterized protein</fullName>
    </submittedName>
</protein>
<comment type="caution">
    <text evidence="2">The sequence shown here is derived from an EMBL/GenBank/DDBJ whole genome shotgun (WGS) entry which is preliminary data.</text>
</comment>
<proteinExistence type="predicted"/>
<keyword evidence="1" id="KW-0472">Membrane</keyword>
<reference evidence="2 3" key="1">
    <citation type="journal article" date="2019" name="Sci. Rep.">
        <title>Orb-weaving spider Araneus ventricosus genome elucidates the spidroin gene catalogue.</title>
        <authorList>
            <person name="Kono N."/>
            <person name="Nakamura H."/>
            <person name="Ohtoshi R."/>
            <person name="Moran D.A.P."/>
            <person name="Shinohara A."/>
            <person name="Yoshida Y."/>
            <person name="Fujiwara M."/>
            <person name="Mori M."/>
            <person name="Tomita M."/>
            <person name="Arakawa K."/>
        </authorList>
    </citation>
    <scope>NUCLEOTIDE SEQUENCE [LARGE SCALE GENOMIC DNA]</scope>
</reference>
<evidence type="ECO:0000256" key="1">
    <source>
        <dbReference type="SAM" id="Phobius"/>
    </source>
</evidence>
<sequence length="99" mass="11851">MKLVYSMNHTERKRVDKDIWALWVSDVLWLNGCLGLSVLKWLNMLQRIRIYESAYLSDTNAHRMRFWLRLCLGYLSKDPSKANKCFLSCSFQENMIEQE</sequence>
<evidence type="ECO:0000313" key="2">
    <source>
        <dbReference type="EMBL" id="GBM96568.1"/>
    </source>
</evidence>
<keyword evidence="1" id="KW-0812">Transmembrane</keyword>
<dbReference type="EMBL" id="BGPR01004155">
    <property type="protein sequence ID" value="GBM96568.1"/>
    <property type="molecule type" value="Genomic_DNA"/>
</dbReference>
<evidence type="ECO:0000313" key="3">
    <source>
        <dbReference type="Proteomes" id="UP000499080"/>
    </source>
</evidence>
<keyword evidence="3" id="KW-1185">Reference proteome</keyword>
<accession>A0A4Y2K3Z4</accession>
<gene>
    <name evidence="2" type="ORF">AVEN_103127_1</name>
</gene>
<keyword evidence="1" id="KW-1133">Transmembrane helix</keyword>